<dbReference type="InterPro" id="IPR015422">
    <property type="entry name" value="PyrdxlP-dep_Trfase_small"/>
</dbReference>
<dbReference type="Gene3D" id="3.90.1150.10">
    <property type="entry name" value="Aspartate Aminotransferase, domain 1"/>
    <property type="match status" value="1"/>
</dbReference>
<evidence type="ECO:0000256" key="1">
    <source>
        <dbReference type="SAM" id="MobiDB-lite"/>
    </source>
</evidence>
<reference evidence="2 3" key="1">
    <citation type="submission" date="2018-08" db="EMBL/GenBank/DDBJ databases">
        <title>Jishengella sp. nov., isolated from a root of Azadirachta indica A. Juss. var. siamensis Valenton.</title>
        <authorList>
            <person name="Kuncharoen N."/>
            <person name="Tanasupawat S."/>
            <person name="Kudo T."/>
            <person name="Ohkuma M."/>
        </authorList>
    </citation>
    <scope>NUCLEOTIDE SEQUENCE [LARGE SCALE GENOMIC DNA]</scope>
    <source>
        <strain evidence="2 3">AZ1-13</strain>
    </source>
</reference>
<comment type="caution">
    <text evidence="2">The sequence shown here is derived from an EMBL/GenBank/DDBJ whole genome shotgun (WGS) entry which is preliminary data.</text>
</comment>
<evidence type="ECO:0000313" key="2">
    <source>
        <dbReference type="EMBL" id="RIV37541.1"/>
    </source>
</evidence>
<feature type="compositionally biased region" description="Low complexity" evidence="1">
    <location>
        <begin position="1"/>
        <end position="13"/>
    </location>
</feature>
<proteinExistence type="predicted"/>
<keyword evidence="3" id="KW-1185">Reference proteome</keyword>
<feature type="region of interest" description="Disordered" evidence="1">
    <location>
        <begin position="1"/>
        <end position="55"/>
    </location>
</feature>
<feature type="compositionally biased region" description="Low complexity" evidence="1">
    <location>
        <begin position="22"/>
        <end position="31"/>
    </location>
</feature>
<evidence type="ECO:0000313" key="3">
    <source>
        <dbReference type="Proteomes" id="UP000283832"/>
    </source>
</evidence>
<dbReference type="EMBL" id="QXEC01000013">
    <property type="protein sequence ID" value="RIV37541.1"/>
    <property type="molecule type" value="Genomic_DNA"/>
</dbReference>
<organism evidence="2 3">
    <name type="scientific">Micromonospora radicis</name>
    <dbReference type="NCBI Taxonomy" id="1894971"/>
    <lineage>
        <taxon>Bacteria</taxon>
        <taxon>Bacillati</taxon>
        <taxon>Actinomycetota</taxon>
        <taxon>Actinomycetes</taxon>
        <taxon>Micromonosporales</taxon>
        <taxon>Micromonosporaceae</taxon>
        <taxon>Micromonospora</taxon>
    </lineage>
</organism>
<protein>
    <recommendedName>
        <fullName evidence="4">Aminotransferase class III-fold pyridoxal phosphate-dependent enzyme</fullName>
    </recommendedName>
</protein>
<evidence type="ECO:0008006" key="4">
    <source>
        <dbReference type="Google" id="ProtNLM"/>
    </source>
</evidence>
<dbReference type="AlphaFoldDB" id="A0A418MTH3"/>
<dbReference type="Proteomes" id="UP000283832">
    <property type="component" value="Unassembled WGS sequence"/>
</dbReference>
<name>A0A418MTH3_9ACTN</name>
<gene>
    <name evidence="2" type="ORF">D2L64_15005</name>
</gene>
<sequence>MRDGAGRPAPRARPVTRRRAVPRSAGRVGAAPPRPVRPRRLSPPAPPGMGSTCRIAPPLTATREELALGLEILDQAIGEATPA</sequence>
<accession>A0A418MTH3</accession>